<evidence type="ECO:0000256" key="1">
    <source>
        <dbReference type="SAM" id="Phobius"/>
    </source>
</evidence>
<feature type="transmembrane region" description="Helical" evidence="1">
    <location>
        <begin position="39"/>
        <end position="57"/>
    </location>
</feature>
<keyword evidence="1" id="KW-0812">Transmembrane</keyword>
<evidence type="ECO:0000313" key="3">
    <source>
        <dbReference type="Proteomes" id="UP000315017"/>
    </source>
</evidence>
<feature type="transmembrane region" description="Helical" evidence="1">
    <location>
        <begin position="12"/>
        <end position="33"/>
    </location>
</feature>
<feature type="transmembrane region" description="Helical" evidence="1">
    <location>
        <begin position="119"/>
        <end position="139"/>
    </location>
</feature>
<keyword evidence="3" id="KW-1185">Reference proteome</keyword>
<sequence length="193" mass="21000">MTQTNVDSDSQRLRALGLAAIAFFLIHALYQQLHGRLENLLWACHLADLAVGLGLVLASRAITATGLVMLGFGVPMWLVGLATGGEFYPTSILTHLGGTTVGILGLRRLGGLQGDWWKAYLAILLLIVLSRCLTPAAMNVNFAFRTWGFAREWIPSLEIHLLSLLAVWAAGLFAAESVLRLLVRHNRQLANCA</sequence>
<dbReference type="AlphaFoldDB" id="A0A517YK37"/>
<dbReference type="EMBL" id="CP036274">
    <property type="protein sequence ID" value="QDU30584.1"/>
    <property type="molecule type" value="Genomic_DNA"/>
</dbReference>
<feature type="transmembrane region" description="Helical" evidence="1">
    <location>
        <begin position="88"/>
        <end position="107"/>
    </location>
</feature>
<name>A0A517YK37_9BACT</name>
<gene>
    <name evidence="2" type="ORF">ETAA8_57300</name>
</gene>
<accession>A0A517YK37</accession>
<feature type="transmembrane region" description="Helical" evidence="1">
    <location>
        <begin position="159"/>
        <end position="179"/>
    </location>
</feature>
<dbReference type="Proteomes" id="UP000315017">
    <property type="component" value="Chromosome"/>
</dbReference>
<proteinExistence type="predicted"/>
<protein>
    <submittedName>
        <fullName evidence="2">Uncharacterized protein</fullName>
    </submittedName>
</protein>
<keyword evidence="1" id="KW-1133">Transmembrane helix</keyword>
<dbReference type="KEGG" id="aagg:ETAA8_57300"/>
<organism evidence="2 3">
    <name type="scientific">Anatilimnocola aggregata</name>
    <dbReference type="NCBI Taxonomy" id="2528021"/>
    <lineage>
        <taxon>Bacteria</taxon>
        <taxon>Pseudomonadati</taxon>
        <taxon>Planctomycetota</taxon>
        <taxon>Planctomycetia</taxon>
        <taxon>Pirellulales</taxon>
        <taxon>Pirellulaceae</taxon>
        <taxon>Anatilimnocola</taxon>
    </lineage>
</organism>
<feature type="transmembrane region" description="Helical" evidence="1">
    <location>
        <begin position="64"/>
        <end position="82"/>
    </location>
</feature>
<reference evidence="2 3" key="1">
    <citation type="submission" date="2019-02" db="EMBL/GenBank/DDBJ databases">
        <title>Deep-cultivation of Planctomycetes and their phenomic and genomic characterization uncovers novel biology.</title>
        <authorList>
            <person name="Wiegand S."/>
            <person name="Jogler M."/>
            <person name="Boedeker C."/>
            <person name="Pinto D."/>
            <person name="Vollmers J."/>
            <person name="Rivas-Marin E."/>
            <person name="Kohn T."/>
            <person name="Peeters S.H."/>
            <person name="Heuer A."/>
            <person name="Rast P."/>
            <person name="Oberbeckmann S."/>
            <person name="Bunk B."/>
            <person name="Jeske O."/>
            <person name="Meyerdierks A."/>
            <person name="Storesund J.E."/>
            <person name="Kallscheuer N."/>
            <person name="Luecker S."/>
            <person name="Lage O.M."/>
            <person name="Pohl T."/>
            <person name="Merkel B.J."/>
            <person name="Hornburger P."/>
            <person name="Mueller R.-W."/>
            <person name="Bruemmer F."/>
            <person name="Labrenz M."/>
            <person name="Spormann A.M."/>
            <person name="Op den Camp H."/>
            <person name="Overmann J."/>
            <person name="Amann R."/>
            <person name="Jetten M.S.M."/>
            <person name="Mascher T."/>
            <person name="Medema M.H."/>
            <person name="Devos D.P."/>
            <person name="Kaster A.-K."/>
            <person name="Ovreas L."/>
            <person name="Rohde M."/>
            <person name="Galperin M.Y."/>
            <person name="Jogler C."/>
        </authorList>
    </citation>
    <scope>NUCLEOTIDE SEQUENCE [LARGE SCALE GENOMIC DNA]</scope>
    <source>
        <strain evidence="2 3">ETA_A8</strain>
    </source>
</reference>
<keyword evidence="1" id="KW-0472">Membrane</keyword>
<evidence type="ECO:0000313" key="2">
    <source>
        <dbReference type="EMBL" id="QDU30584.1"/>
    </source>
</evidence>